<evidence type="ECO:0000256" key="8">
    <source>
        <dbReference type="SAM" id="SignalP"/>
    </source>
</evidence>
<keyword evidence="12" id="KW-1185">Reference proteome</keyword>
<dbReference type="InterPro" id="IPR031756">
    <property type="entry name" value="BGBP_N"/>
</dbReference>
<dbReference type="EC" id="3.2.1.-" evidence="11"/>
<dbReference type="PROSITE" id="PS51969">
    <property type="entry name" value="CBM39"/>
    <property type="match status" value="1"/>
</dbReference>
<comment type="subcellular location">
    <subcellularLocation>
        <location evidence="1">Secreted</location>
    </subcellularLocation>
</comment>
<evidence type="ECO:0000256" key="6">
    <source>
        <dbReference type="ARBA" id="ARBA00022859"/>
    </source>
</evidence>
<evidence type="ECO:0000256" key="2">
    <source>
        <dbReference type="ARBA" id="ARBA00008781"/>
    </source>
</evidence>
<accession>B4MMC4</accession>
<protein>
    <submittedName>
        <fullName evidence="11">Uncharacterized protein</fullName>
        <ecNumber evidence="11">3.2.1.-</ecNumber>
    </submittedName>
</protein>
<dbReference type="Pfam" id="PF15886">
    <property type="entry name" value="CBM39"/>
    <property type="match status" value="1"/>
</dbReference>
<dbReference type="GO" id="GO:0001874">
    <property type="term" value="F:(1-&gt;3)-beta-D-glucan immune receptor activity"/>
    <property type="evidence" value="ECO:0007669"/>
    <property type="project" value="EnsemblMetazoa"/>
</dbReference>
<evidence type="ECO:0000256" key="4">
    <source>
        <dbReference type="ARBA" id="ARBA00022588"/>
    </source>
</evidence>
<dbReference type="InterPro" id="IPR000757">
    <property type="entry name" value="Beta-glucanase-like"/>
</dbReference>
<keyword evidence="5 8" id="KW-0732">Signal</keyword>
<keyword evidence="11" id="KW-0378">Hydrolase</keyword>
<dbReference type="FunFam" id="2.60.40.2140:FF:000001">
    <property type="entry name" value="Beta-1,3-glucan-binding protein"/>
    <property type="match status" value="1"/>
</dbReference>
<dbReference type="InParanoid" id="B4MMC4"/>
<feature type="domain" description="GH16" evidence="9">
    <location>
        <begin position="142"/>
        <end position="497"/>
    </location>
</feature>
<dbReference type="GO" id="GO:0035008">
    <property type="term" value="P:positive regulation of melanization defense response"/>
    <property type="evidence" value="ECO:0007669"/>
    <property type="project" value="EnsemblMetazoa"/>
</dbReference>
<dbReference type="AlphaFoldDB" id="B4MMC4"/>
<evidence type="ECO:0000259" key="10">
    <source>
        <dbReference type="PROSITE" id="PS51969"/>
    </source>
</evidence>
<evidence type="ECO:0000256" key="7">
    <source>
        <dbReference type="ARBA" id="ARBA00023180"/>
    </source>
</evidence>
<dbReference type="GO" id="GO:0032491">
    <property type="term" value="P:detection of molecule of fungal origin"/>
    <property type="evidence" value="ECO:0007669"/>
    <property type="project" value="EnsemblMetazoa"/>
</dbReference>
<keyword evidence="11" id="KW-0326">Glycosidase</keyword>
<dbReference type="PhylomeDB" id="B4MMC4"/>
<evidence type="ECO:0000256" key="5">
    <source>
        <dbReference type="ARBA" id="ARBA00022729"/>
    </source>
</evidence>
<feature type="domain" description="CBM39" evidence="10">
    <location>
        <begin position="21"/>
        <end position="121"/>
    </location>
</feature>
<feature type="signal peptide" evidence="8">
    <location>
        <begin position="1"/>
        <end position="20"/>
    </location>
</feature>
<comment type="similarity">
    <text evidence="2">Belongs to the insect beta-1,3-glucan binding protein family.</text>
</comment>
<evidence type="ECO:0000256" key="3">
    <source>
        <dbReference type="ARBA" id="ARBA00022525"/>
    </source>
</evidence>
<dbReference type="InterPro" id="IPR043030">
    <property type="entry name" value="BGBP_N_sf"/>
</dbReference>
<sequence length="497" mass="56450">MLRAALTLLWGCCFLCLASCYEVPKARIQVFYPKGFEVSIPHGEGITLFAFHGKLNEEMEGLEAGTWARDIVKMKNGRWTFRDRVSVLKPGDVLYYWTYVIYNGLGYREDDGVFTVSDYSSGEANTGSSPRVPVVTPLETTTPWAWPTDPKYQLDVRIGCNETLTWKNGAPVKCGGQMIFVEEFNSDKFDPASWLLERRFSGAPDYEFNVYVNDAPSTMKLNHGHAVLEATTLKRLYKQNLNSHLDLGLSCTGEADPKNVNCVRDGRTRHDLLPPMVTAQFSTKRSFSFKYGRVEVRAKMPGAAWLTPQLWLEPKEHAYGSDNYESGQIRLAFTRPANGKVDLYTGALLAAKEPMRSAKICQRVGTGETNDDWVESFHNYTLLWTPREMKWLVDGRELCRHGIDGGAFHGTTVNGQTLQNREILEQGSDLAPFDKEFYLTFGMSVGGFNEFFYNTDKPWAEFNPKAMKTFWDDVKNKADIWLENCQLKIDYVKVFSL</sequence>
<dbReference type="Gene3D" id="2.60.40.2140">
    <property type="entry name" value="Beta-1,3-glucan-recognition protein, N-terminal domain"/>
    <property type="match status" value="1"/>
</dbReference>
<dbReference type="GO" id="GO:0009986">
    <property type="term" value="C:cell surface"/>
    <property type="evidence" value="ECO:0007669"/>
    <property type="project" value="EnsemblMetazoa"/>
</dbReference>
<dbReference type="OrthoDB" id="4781at2759"/>
<dbReference type="PROSITE" id="PS51762">
    <property type="entry name" value="GH16_2"/>
    <property type="match status" value="1"/>
</dbReference>
<keyword evidence="3" id="KW-0964">Secreted</keyword>
<dbReference type="Pfam" id="PF00722">
    <property type="entry name" value="Glyco_hydro_16"/>
    <property type="match status" value="1"/>
</dbReference>
<reference evidence="11 12" key="1">
    <citation type="journal article" date="2007" name="Nature">
        <title>Evolution of genes and genomes on the Drosophila phylogeny.</title>
        <authorList>
            <consortium name="Drosophila 12 Genomes Consortium"/>
            <person name="Clark A.G."/>
            <person name="Eisen M.B."/>
            <person name="Smith D.R."/>
            <person name="Bergman C.M."/>
            <person name="Oliver B."/>
            <person name="Markow T.A."/>
            <person name="Kaufman T.C."/>
            <person name="Kellis M."/>
            <person name="Gelbart W."/>
            <person name="Iyer V.N."/>
            <person name="Pollard D.A."/>
            <person name="Sackton T.B."/>
            <person name="Larracuente A.M."/>
            <person name="Singh N.D."/>
            <person name="Abad J.P."/>
            <person name="Abt D.N."/>
            <person name="Adryan B."/>
            <person name="Aguade M."/>
            <person name="Akashi H."/>
            <person name="Anderson W.W."/>
            <person name="Aquadro C.F."/>
            <person name="Ardell D.H."/>
            <person name="Arguello R."/>
            <person name="Artieri C.G."/>
            <person name="Barbash D.A."/>
            <person name="Barker D."/>
            <person name="Barsanti P."/>
            <person name="Batterham P."/>
            <person name="Batzoglou S."/>
            <person name="Begun D."/>
            <person name="Bhutkar A."/>
            <person name="Blanco E."/>
            <person name="Bosak S.A."/>
            <person name="Bradley R.K."/>
            <person name="Brand A.D."/>
            <person name="Brent M.R."/>
            <person name="Brooks A.N."/>
            <person name="Brown R.H."/>
            <person name="Butlin R.K."/>
            <person name="Caggese C."/>
            <person name="Calvi B.R."/>
            <person name="Bernardo de Carvalho A."/>
            <person name="Caspi A."/>
            <person name="Castrezana S."/>
            <person name="Celniker S.E."/>
            <person name="Chang J.L."/>
            <person name="Chapple C."/>
            <person name="Chatterji S."/>
            <person name="Chinwalla A."/>
            <person name="Civetta A."/>
            <person name="Clifton S.W."/>
            <person name="Comeron J.M."/>
            <person name="Costello J.C."/>
            <person name="Coyne J.A."/>
            <person name="Daub J."/>
            <person name="David R.G."/>
            <person name="Delcher A.L."/>
            <person name="Delehaunty K."/>
            <person name="Do C.B."/>
            <person name="Ebling H."/>
            <person name="Edwards K."/>
            <person name="Eickbush T."/>
            <person name="Evans J.D."/>
            <person name="Filipski A."/>
            <person name="Findeiss S."/>
            <person name="Freyhult E."/>
            <person name="Fulton L."/>
            <person name="Fulton R."/>
            <person name="Garcia A.C."/>
            <person name="Gardiner A."/>
            <person name="Garfield D.A."/>
            <person name="Garvin B.E."/>
            <person name="Gibson G."/>
            <person name="Gilbert D."/>
            <person name="Gnerre S."/>
            <person name="Godfrey J."/>
            <person name="Good R."/>
            <person name="Gotea V."/>
            <person name="Gravely B."/>
            <person name="Greenberg A.J."/>
            <person name="Griffiths-Jones S."/>
            <person name="Gross S."/>
            <person name="Guigo R."/>
            <person name="Gustafson E.A."/>
            <person name="Haerty W."/>
            <person name="Hahn M.W."/>
            <person name="Halligan D.L."/>
            <person name="Halpern A.L."/>
            <person name="Halter G.M."/>
            <person name="Han M.V."/>
            <person name="Heger A."/>
            <person name="Hillier L."/>
            <person name="Hinrichs A.S."/>
            <person name="Holmes I."/>
            <person name="Hoskins R.A."/>
            <person name="Hubisz M.J."/>
            <person name="Hultmark D."/>
            <person name="Huntley M.A."/>
            <person name="Jaffe D.B."/>
            <person name="Jagadeeshan S."/>
            <person name="Jeck W.R."/>
            <person name="Johnson J."/>
            <person name="Jones C.D."/>
            <person name="Jordan W.C."/>
            <person name="Karpen G.H."/>
            <person name="Kataoka E."/>
            <person name="Keightley P.D."/>
            <person name="Kheradpour P."/>
            <person name="Kirkness E.F."/>
            <person name="Koerich L.B."/>
            <person name="Kristiansen K."/>
            <person name="Kudrna D."/>
            <person name="Kulathinal R.J."/>
            <person name="Kumar S."/>
            <person name="Kwok R."/>
            <person name="Lander E."/>
            <person name="Langley C.H."/>
            <person name="Lapoint R."/>
            <person name="Lazzaro B.P."/>
            <person name="Lee S.J."/>
            <person name="Levesque L."/>
            <person name="Li R."/>
            <person name="Lin C.F."/>
            <person name="Lin M.F."/>
            <person name="Lindblad-Toh K."/>
            <person name="Llopart A."/>
            <person name="Long M."/>
            <person name="Low L."/>
            <person name="Lozovsky E."/>
            <person name="Lu J."/>
            <person name="Luo M."/>
            <person name="Machado C.A."/>
            <person name="Makalowski W."/>
            <person name="Marzo M."/>
            <person name="Matsuda M."/>
            <person name="Matzkin L."/>
            <person name="McAllister B."/>
            <person name="McBride C.S."/>
            <person name="McKernan B."/>
            <person name="McKernan K."/>
            <person name="Mendez-Lago M."/>
            <person name="Minx P."/>
            <person name="Mollenhauer M.U."/>
            <person name="Montooth K."/>
            <person name="Mount S.M."/>
            <person name="Mu X."/>
            <person name="Myers E."/>
            <person name="Negre B."/>
            <person name="Newfeld S."/>
            <person name="Nielsen R."/>
            <person name="Noor M.A."/>
            <person name="O'Grady P."/>
            <person name="Pachter L."/>
            <person name="Papaceit M."/>
            <person name="Parisi M.J."/>
            <person name="Parisi M."/>
            <person name="Parts L."/>
            <person name="Pedersen J.S."/>
            <person name="Pesole G."/>
            <person name="Phillippy A.M."/>
            <person name="Ponting C.P."/>
            <person name="Pop M."/>
            <person name="Porcelli D."/>
            <person name="Powell J.R."/>
            <person name="Prohaska S."/>
            <person name="Pruitt K."/>
            <person name="Puig M."/>
            <person name="Quesneville H."/>
            <person name="Ram K.R."/>
            <person name="Rand D."/>
            <person name="Rasmussen M.D."/>
            <person name="Reed L.K."/>
            <person name="Reenan R."/>
            <person name="Reily A."/>
            <person name="Remington K.A."/>
            <person name="Rieger T.T."/>
            <person name="Ritchie M.G."/>
            <person name="Robin C."/>
            <person name="Rogers Y.H."/>
            <person name="Rohde C."/>
            <person name="Rozas J."/>
            <person name="Rubenfield M.J."/>
            <person name="Ruiz A."/>
            <person name="Russo S."/>
            <person name="Salzberg S.L."/>
            <person name="Sanchez-Gracia A."/>
            <person name="Saranga D.J."/>
            <person name="Sato H."/>
            <person name="Schaeffer S.W."/>
            <person name="Schatz M.C."/>
            <person name="Schlenke T."/>
            <person name="Schwartz R."/>
            <person name="Segarra C."/>
            <person name="Singh R.S."/>
            <person name="Sirot L."/>
            <person name="Sirota M."/>
            <person name="Sisneros N.B."/>
            <person name="Smith C.D."/>
            <person name="Smith T.F."/>
            <person name="Spieth J."/>
            <person name="Stage D.E."/>
            <person name="Stark A."/>
            <person name="Stephan W."/>
            <person name="Strausberg R.L."/>
            <person name="Strempel S."/>
            <person name="Sturgill D."/>
            <person name="Sutton G."/>
            <person name="Sutton G.G."/>
            <person name="Tao W."/>
            <person name="Teichmann S."/>
            <person name="Tobari Y.N."/>
            <person name="Tomimura Y."/>
            <person name="Tsolas J.M."/>
            <person name="Valente V.L."/>
            <person name="Venter E."/>
            <person name="Venter J.C."/>
            <person name="Vicario S."/>
            <person name="Vieira F.G."/>
            <person name="Vilella A.J."/>
            <person name="Villasante A."/>
            <person name="Walenz B."/>
            <person name="Wang J."/>
            <person name="Wasserman M."/>
            <person name="Watts T."/>
            <person name="Wilson D."/>
            <person name="Wilson R.K."/>
            <person name="Wing R.A."/>
            <person name="Wolfner M.F."/>
            <person name="Wong A."/>
            <person name="Wong G.K."/>
            <person name="Wu C.I."/>
            <person name="Wu G."/>
            <person name="Yamamoto D."/>
            <person name="Yang H.P."/>
            <person name="Yang S.P."/>
            <person name="Yorke J.A."/>
            <person name="Yoshida K."/>
            <person name="Zdobnov E."/>
            <person name="Zhang P."/>
            <person name="Zhang Y."/>
            <person name="Zimin A.V."/>
            <person name="Baldwin J."/>
            <person name="Abdouelleil A."/>
            <person name="Abdulkadir J."/>
            <person name="Abebe A."/>
            <person name="Abera B."/>
            <person name="Abreu J."/>
            <person name="Acer S.C."/>
            <person name="Aftuck L."/>
            <person name="Alexander A."/>
            <person name="An P."/>
            <person name="Anderson E."/>
            <person name="Anderson S."/>
            <person name="Arachi H."/>
            <person name="Azer M."/>
            <person name="Bachantsang P."/>
            <person name="Barry A."/>
            <person name="Bayul T."/>
            <person name="Berlin A."/>
            <person name="Bessette D."/>
            <person name="Bloom T."/>
            <person name="Blye J."/>
            <person name="Boguslavskiy L."/>
            <person name="Bonnet C."/>
            <person name="Boukhgalter B."/>
            <person name="Bourzgui I."/>
            <person name="Brown A."/>
            <person name="Cahill P."/>
            <person name="Channer S."/>
            <person name="Cheshatsang Y."/>
            <person name="Chuda L."/>
            <person name="Citroen M."/>
            <person name="Collymore A."/>
            <person name="Cooke P."/>
            <person name="Costello M."/>
            <person name="D'Aco K."/>
            <person name="Daza R."/>
            <person name="De Haan G."/>
            <person name="DeGray S."/>
            <person name="DeMaso C."/>
            <person name="Dhargay N."/>
            <person name="Dooley K."/>
            <person name="Dooley E."/>
            <person name="Doricent M."/>
            <person name="Dorje P."/>
            <person name="Dorjee K."/>
            <person name="Dupes A."/>
            <person name="Elong R."/>
            <person name="Falk J."/>
            <person name="Farina A."/>
            <person name="Faro S."/>
            <person name="Ferguson D."/>
            <person name="Fisher S."/>
            <person name="Foley C.D."/>
            <person name="Franke A."/>
            <person name="Friedrich D."/>
            <person name="Gadbois L."/>
            <person name="Gearin G."/>
            <person name="Gearin C.R."/>
            <person name="Giannoukos G."/>
            <person name="Goode T."/>
            <person name="Graham J."/>
            <person name="Grandbois E."/>
            <person name="Grewal S."/>
            <person name="Gyaltsen K."/>
            <person name="Hafez N."/>
            <person name="Hagos B."/>
            <person name="Hall J."/>
            <person name="Henson C."/>
            <person name="Hollinger A."/>
            <person name="Honan T."/>
            <person name="Huard M.D."/>
            <person name="Hughes L."/>
            <person name="Hurhula B."/>
            <person name="Husby M.E."/>
            <person name="Kamat A."/>
            <person name="Kanga B."/>
            <person name="Kashin S."/>
            <person name="Khazanovich D."/>
            <person name="Kisner P."/>
            <person name="Lance K."/>
            <person name="Lara M."/>
            <person name="Lee W."/>
            <person name="Lennon N."/>
            <person name="Letendre F."/>
            <person name="LeVine R."/>
            <person name="Lipovsky A."/>
            <person name="Liu X."/>
            <person name="Liu J."/>
            <person name="Liu S."/>
            <person name="Lokyitsang T."/>
            <person name="Lokyitsang Y."/>
            <person name="Lubonja R."/>
            <person name="Lui A."/>
            <person name="MacDonald P."/>
            <person name="Magnisalis V."/>
            <person name="Maru K."/>
            <person name="Matthews C."/>
            <person name="McCusker W."/>
            <person name="McDonough S."/>
            <person name="Mehta T."/>
            <person name="Meldrim J."/>
            <person name="Meneus L."/>
            <person name="Mihai O."/>
            <person name="Mihalev A."/>
            <person name="Mihova T."/>
            <person name="Mittelman R."/>
            <person name="Mlenga V."/>
            <person name="Montmayeur A."/>
            <person name="Mulrain L."/>
            <person name="Navidi A."/>
            <person name="Naylor J."/>
            <person name="Negash T."/>
            <person name="Nguyen T."/>
            <person name="Nguyen N."/>
            <person name="Nicol R."/>
            <person name="Norbu C."/>
            <person name="Norbu N."/>
            <person name="Novod N."/>
            <person name="O'Neill B."/>
            <person name="Osman S."/>
            <person name="Markiewicz E."/>
            <person name="Oyono O.L."/>
            <person name="Patti C."/>
            <person name="Phunkhang P."/>
            <person name="Pierre F."/>
            <person name="Priest M."/>
            <person name="Raghuraman S."/>
            <person name="Rege F."/>
            <person name="Reyes R."/>
            <person name="Rise C."/>
            <person name="Rogov P."/>
            <person name="Ross K."/>
            <person name="Ryan E."/>
            <person name="Settipalli S."/>
            <person name="Shea T."/>
            <person name="Sherpa N."/>
            <person name="Shi L."/>
            <person name="Shih D."/>
            <person name="Sparrow T."/>
            <person name="Spaulding J."/>
            <person name="Stalker J."/>
            <person name="Stange-Thomann N."/>
            <person name="Stavropoulos S."/>
            <person name="Stone C."/>
            <person name="Strader C."/>
            <person name="Tesfaye S."/>
            <person name="Thomson T."/>
            <person name="Thoulutsang Y."/>
            <person name="Thoulutsang D."/>
            <person name="Topham K."/>
            <person name="Topping I."/>
            <person name="Tsamla T."/>
            <person name="Vassiliev H."/>
            <person name="Vo A."/>
            <person name="Wangchuk T."/>
            <person name="Wangdi T."/>
            <person name="Weiand M."/>
            <person name="Wilkinson J."/>
            <person name="Wilson A."/>
            <person name="Yadav S."/>
            <person name="Young G."/>
            <person name="Yu Q."/>
            <person name="Zembek L."/>
            <person name="Zhong D."/>
            <person name="Zimmer A."/>
            <person name="Zwirko Z."/>
            <person name="Jaffe D.B."/>
            <person name="Alvarez P."/>
            <person name="Brockman W."/>
            <person name="Butler J."/>
            <person name="Chin C."/>
            <person name="Gnerre S."/>
            <person name="Grabherr M."/>
            <person name="Kleber M."/>
            <person name="Mauceli E."/>
            <person name="MacCallum I."/>
        </authorList>
    </citation>
    <scope>NUCLEOTIDE SEQUENCE [LARGE SCALE GENOMIC DNA]</scope>
    <source>
        <strain evidence="12">Tucson 14030-0811.24</strain>
    </source>
</reference>
<dbReference type="KEGG" id="dwi:6639433"/>
<dbReference type="FunCoup" id="B4MMC4">
    <property type="interactions" value="74"/>
</dbReference>
<gene>
    <name evidence="11" type="primary">Dwil\GK16747</name>
    <name evidence="11" type="ORF">Dwil_GK16747</name>
</gene>
<dbReference type="GO" id="GO:0160032">
    <property type="term" value="P:Toll receptor ligand protein activation cascade"/>
    <property type="evidence" value="ECO:0007669"/>
    <property type="project" value="EnsemblMetazoa"/>
</dbReference>
<dbReference type="OMA" id="ECANVEI"/>
<organism evidence="11 12">
    <name type="scientific">Drosophila willistoni</name>
    <name type="common">Fruit fly</name>
    <dbReference type="NCBI Taxonomy" id="7260"/>
    <lineage>
        <taxon>Eukaryota</taxon>
        <taxon>Metazoa</taxon>
        <taxon>Ecdysozoa</taxon>
        <taxon>Arthropoda</taxon>
        <taxon>Hexapoda</taxon>
        <taxon>Insecta</taxon>
        <taxon>Pterygota</taxon>
        <taxon>Neoptera</taxon>
        <taxon>Endopterygota</taxon>
        <taxon>Diptera</taxon>
        <taxon>Brachycera</taxon>
        <taxon>Muscomorpha</taxon>
        <taxon>Ephydroidea</taxon>
        <taxon>Drosophilidae</taxon>
        <taxon>Drosophila</taxon>
        <taxon>Sophophora</taxon>
    </lineage>
</organism>
<keyword evidence="7" id="KW-0325">Glycoprotein</keyword>
<dbReference type="PANTHER" id="PTHR10963">
    <property type="entry name" value="GLYCOSYL HYDROLASE-RELATED"/>
    <property type="match status" value="1"/>
</dbReference>
<dbReference type="GO" id="GO:0004553">
    <property type="term" value="F:hydrolase activity, hydrolyzing O-glycosyl compounds"/>
    <property type="evidence" value="ECO:0007669"/>
    <property type="project" value="InterPro"/>
</dbReference>
<keyword evidence="4" id="KW-0399">Innate immunity</keyword>
<dbReference type="InterPro" id="IPR013320">
    <property type="entry name" value="ConA-like_dom_sf"/>
</dbReference>
<dbReference type="SUPFAM" id="SSF49899">
    <property type="entry name" value="Concanavalin A-like lectins/glucanases"/>
    <property type="match status" value="1"/>
</dbReference>
<dbReference type="GO" id="GO:0005975">
    <property type="term" value="P:carbohydrate metabolic process"/>
    <property type="evidence" value="ECO:0007669"/>
    <property type="project" value="InterPro"/>
</dbReference>
<dbReference type="GO" id="GO:0001872">
    <property type="term" value="F:(1-&gt;3)-beta-D-glucan binding"/>
    <property type="evidence" value="ECO:0007669"/>
    <property type="project" value="EnsemblMetazoa"/>
</dbReference>
<dbReference type="GO" id="GO:0001530">
    <property type="term" value="F:lipopolysaccharide binding"/>
    <property type="evidence" value="ECO:0007669"/>
    <property type="project" value="EnsemblMetazoa"/>
</dbReference>
<proteinExistence type="inferred from homology"/>
<evidence type="ECO:0000259" key="9">
    <source>
        <dbReference type="PROSITE" id="PS51762"/>
    </source>
</evidence>
<dbReference type="PANTHER" id="PTHR10963:SF60">
    <property type="entry name" value="GRAM-NEGATIVE BACTERIA-BINDING PROTEIN 1-RELATED"/>
    <property type="match status" value="1"/>
</dbReference>
<evidence type="ECO:0000256" key="1">
    <source>
        <dbReference type="ARBA" id="ARBA00004613"/>
    </source>
</evidence>
<evidence type="ECO:0000313" key="11">
    <source>
        <dbReference type="EMBL" id="EDW73269.1"/>
    </source>
</evidence>
<dbReference type="InterPro" id="IPR050546">
    <property type="entry name" value="Glycosyl_Hydrlase_16"/>
</dbReference>
<dbReference type="GO" id="GO:0019732">
    <property type="term" value="P:antifungal humoral response"/>
    <property type="evidence" value="ECO:0007669"/>
    <property type="project" value="EnsemblMetazoa"/>
</dbReference>
<dbReference type="GO" id="GO:0005615">
    <property type="term" value="C:extracellular space"/>
    <property type="evidence" value="ECO:0007669"/>
    <property type="project" value="EnsemblMetazoa"/>
</dbReference>
<dbReference type="eggNOG" id="ENOG502RVCU">
    <property type="taxonomic scope" value="Eukaryota"/>
</dbReference>
<evidence type="ECO:0000313" key="12">
    <source>
        <dbReference type="Proteomes" id="UP000007798"/>
    </source>
</evidence>
<dbReference type="Proteomes" id="UP000007798">
    <property type="component" value="Unassembled WGS sequence"/>
</dbReference>
<dbReference type="Gene3D" id="2.60.120.200">
    <property type="match status" value="1"/>
</dbReference>
<name>B4MMC4_DROWI</name>
<dbReference type="STRING" id="7260.B4MMC4"/>
<dbReference type="EMBL" id="CH963847">
    <property type="protein sequence ID" value="EDW73269.1"/>
    <property type="molecule type" value="Genomic_DNA"/>
</dbReference>
<dbReference type="GO" id="GO:0061760">
    <property type="term" value="P:antifungal innate immune response"/>
    <property type="evidence" value="ECO:0007669"/>
    <property type="project" value="EnsemblMetazoa"/>
</dbReference>
<dbReference type="HOGENOM" id="CLU_019533_2_0_1"/>
<feature type="chain" id="PRO_5002814737" evidence="8">
    <location>
        <begin position="21"/>
        <end position="497"/>
    </location>
</feature>
<keyword evidence="6" id="KW-0391">Immunity</keyword>